<dbReference type="InterPro" id="IPR011010">
    <property type="entry name" value="DNA_brk_join_enz"/>
</dbReference>
<feature type="region of interest" description="Disordered" evidence="2">
    <location>
        <begin position="644"/>
        <end position="668"/>
    </location>
</feature>
<dbReference type="InterPro" id="IPR013762">
    <property type="entry name" value="Integrase-like_cat_sf"/>
</dbReference>
<name>A0A9P1BK78_9DINO</name>
<feature type="region of interest" description="Disordered" evidence="2">
    <location>
        <begin position="1"/>
        <end position="88"/>
    </location>
</feature>
<evidence type="ECO:0000256" key="2">
    <source>
        <dbReference type="SAM" id="MobiDB-lite"/>
    </source>
</evidence>
<evidence type="ECO:0000313" key="3">
    <source>
        <dbReference type="EMBL" id="CAI3974847.1"/>
    </source>
</evidence>
<feature type="compositionally biased region" description="Basic and acidic residues" evidence="2">
    <location>
        <begin position="28"/>
        <end position="37"/>
    </location>
</feature>
<dbReference type="GO" id="GO:0015074">
    <property type="term" value="P:DNA integration"/>
    <property type="evidence" value="ECO:0007669"/>
    <property type="project" value="InterPro"/>
</dbReference>
<gene>
    <name evidence="3" type="ORF">C1SCF055_LOCUS3213</name>
</gene>
<keyword evidence="5" id="KW-0808">Transferase</keyword>
<proteinExistence type="predicted"/>
<dbReference type="EMBL" id="CAMXCT030000161">
    <property type="protein sequence ID" value="CAL4762159.1"/>
    <property type="molecule type" value="Genomic_DNA"/>
</dbReference>
<evidence type="ECO:0000313" key="4">
    <source>
        <dbReference type="EMBL" id="CAL1128222.1"/>
    </source>
</evidence>
<keyword evidence="6" id="KW-1185">Reference proteome</keyword>
<dbReference type="SUPFAM" id="SSF56349">
    <property type="entry name" value="DNA breaking-rejoining enzymes"/>
    <property type="match status" value="1"/>
</dbReference>
<dbReference type="GO" id="GO:0003677">
    <property type="term" value="F:DNA binding"/>
    <property type="evidence" value="ECO:0007669"/>
    <property type="project" value="InterPro"/>
</dbReference>
<accession>A0A9P1BK78</accession>
<dbReference type="OrthoDB" id="444499at2759"/>
<evidence type="ECO:0000256" key="1">
    <source>
        <dbReference type="ARBA" id="ARBA00023172"/>
    </source>
</evidence>
<dbReference type="Gene3D" id="1.10.443.10">
    <property type="entry name" value="Intergrase catalytic core"/>
    <property type="match status" value="1"/>
</dbReference>
<reference evidence="4" key="2">
    <citation type="submission" date="2024-04" db="EMBL/GenBank/DDBJ databases">
        <authorList>
            <person name="Chen Y."/>
            <person name="Shah S."/>
            <person name="Dougan E. K."/>
            <person name="Thang M."/>
            <person name="Chan C."/>
        </authorList>
    </citation>
    <scope>NUCLEOTIDE SEQUENCE [LARGE SCALE GENOMIC DNA]</scope>
</reference>
<dbReference type="EMBL" id="CAMXCT010000161">
    <property type="protein sequence ID" value="CAI3974847.1"/>
    <property type="molecule type" value="Genomic_DNA"/>
</dbReference>
<dbReference type="Proteomes" id="UP001152797">
    <property type="component" value="Unassembled WGS sequence"/>
</dbReference>
<comment type="caution">
    <text evidence="3">The sequence shown here is derived from an EMBL/GenBank/DDBJ whole genome shotgun (WGS) entry which is preliminary data.</text>
</comment>
<dbReference type="EMBL" id="CAMXCT020000161">
    <property type="protein sequence ID" value="CAL1128222.1"/>
    <property type="molecule type" value="Genomic_DNA"/>
</dbReference>
<keyword evidence="5" id="KW-0489">Methyltransferase</keyword>
<organism evidence="3">
    <name type="scientific">Cladocopium goreaui</name>
    <dbReference type="NCBI Taxonomy" id="2562237"/>
    <lineage>
        <taxon>Eukaryota</taxon>
        <taxon>Sar</taxon>
        <taxon>Alveolata</taxon>
        <taxon>Dinophyceae</taxon>
        <taxon>Suessiales</taxon>
        <taxon>Symbiodiniaceae</taxon>
        <taxon>Cladocopium</taxon>
    </lineage>
</organism>
<dbReference type="GO" id="GO:0008168">
    <property type="term" value="F:methyltransferase activity"/>
    <property type="evidence" value="ECO:0007669"/>
    <property type="project" value="UniProtKB-KW"/>
</dbReference>
<dbReference type="AlphaFoldDB" id="A0A9P1BK78"/>
<protein>
    <submittedName>
        <fullName evidence="5">Protein-lysine methyltransferase METTL21B</fullName>
    </submittedName>
</protein>
<dbReference type="GO" id="GO:0032259">
    <property type="term" value="P:methylation"/>
    <property type="evidence" value="ECO:0007669"/>
    <property type="project" value="UniProtKB-KW"/>
</dbReference>
<evidence type="ECO:0000313" key="5">
    <source>
        <dbReference type="EMBL" id="CAL4762159.1"/>
    </source>
</evidence>
<reference evidence="3" key="1">
    <citation type="submission" date="2022-10" db="EMBL/GenBank/DDBJ databases">
        <authorList>
            <person name="Chen Y."/>
            <person name="Dougan E. K."/>
            <person name="Chan C."/>
            <person name="Rhodes N."/>
            <person name="Thang M."/>
        </authorList>
    </citation>
    <scope>NUCLEOTIDE SEQUENCE</scope>
</reference>
<sequence length="763" mass="83457">MDVEACEPGLKGLRRKWQRTSTGTALDTGKDSHHFDDEIIVDQPEQHDSSSSHVIQPGSVPGVDLFQPLDSPELGSEPLQPPADDFSGYEPSIAPSVNVAPVIGRVSTFDDDNAAVSDQFIRGAKLAGVTMPWETPLMRQIFGDDRPPMSLHMPLDWGTSDLPLLESTEAGVTQPVIPSQCRSDETYLQQRDRTRNSALAKWKFLVIIDPQFSEVGRQLDGADDAQTDLVLTSVMGVKSPNTVLKRASALMMYYRWHAVHSSSDWLPFDENDVWRYVLYQTTTFSAASRSQSLVQALRFAHYVMGFDNALTCASSRRIIGQSQLQLSAKAPTRQARPLTVLEVKALHAIADGSGHSPVDRCIASNLLLATYGRCRVSDVNYIHEILHDVSGSSGFIEISTRYHKSARTAQQKALLLPIVMSSAGVVDMPWIHSWISNRKSCGLPTSGLVQGALMPAPCMGDRVSWLKRPLSPGEVTNILKGFLQCEDPALSSHSLKATTLSWASKAEVPREHRRILGRHSSTVQCADSYYSRDMSIGPVNALQKVIQMIRAGTFQPDALRSNYFPTAVGPTAGTPAHVVMQPFTPAFLEHSQPTTPVPTAVTPMTGSGQRATAETLAHLDGDVKSECSWKLAGTGVANVVIELSSESEQDSSESSSLQGSTDDDDAIDLDSDEENLDVVKPLPVEEGVAVVARNQKTKVVHECRNRVPNPLSSQEDFEKLMTGSVTMCGRMISKSFMFVNGHFDWTAKCRVCFKGLRDPNVSK</sequence>
<dbReference type="GO" id="GO:0006310">
    <property type="term" value="P:DNA recombination"/>
    <property type="evidence" value="ECO:0007669"/>
    <property type="project" value="UniProtKB-KW"/>
</dbReference>
<evidence type="ECO:0000313" key="6">
    <source>
        <dbReference type="Proteomes" id="UP001152797"/>
    </source>
</evidence>
<keyword evidence="1" id="KW-0233">DNA recombination</keyword>